<feature type="transmembrane region" description="Helical" evidence="2">
    <location>
        <begin position="7"/>
        <end position="35"/>
    </location>
</feature>
<accession>A0ABR3PVT0</accession>
<evidence type="ECO:0000313" key="4">
    <source>
        <dbReference type="Proteomes" id="UP001565368"/>
    </source>
</evidence>
<protein>
    <submittedName>
        <fullName evidence="3">Uncharacterized protein</fullName>
    </submittedName>
</protein>
<feature type="compositionally biased region" description="Low complexity" evidence="1">
    <location>
        <begin position="117"/>
        <end position="130"/>
    </location>
</feature>
<organism evidence="3 4">
    <name type="scientific">Vanrija albida</name>
    <dbReference type="NCBI Taxonomy" id="181172"/>
    <lineage>
        <taxon>Eukaryota</taxon>
        <taxon>Fungi</taxon>
        <taxon>Dikarya</taxon>
        <taxon>Basidiomycota</taxon>
        <taxon>Agaricomycotina</taxon>
        <taxon>Tremellomycetes</taxon>
        <taxon>Trichosporonales</taxon>
        <taxon>Trichosporonaceae</taxon>
        <taxon>Vanrija</taxon>
    </lineage>
</organism>
<gene>
    <name evidence="3" type="ORF">Q8F55_007928</name>
</gene>
<dbReference type="EMBL" id="JBBXJM010000006">
    <property type="protein sequence ID" value="KAL1406237.1"/>
    <property type="molecule type" value="Genomic_DNA"/>
</dbReference>
<dbReference type="GeneID" id="95988971"/>
<evidence type="ECO:0000256" key="1">
    <source>
        <dbReference type="SAM" id="MobiDB-lite"/>
    </source>
</evidence>
<keyword evidence="2" id="KW-0472">Membrane</keyword>
<evidence type="ECO:0000256" key="2">
    <source>
        <dbReference type="SAM" id="Phobius"/>
    </source>
</evidence>
<dbReference type="Proteomes" id="UP001565368">
    <property type="component" value="Unassembled WGS sequence"/>
</dbReference>
<proteinExistence type="predicted"/>
<sequence>MHCLRHVLIFALLIPMPSASPFFLAVFAVAAYWAIRPCGYCVTMLAILFFSTSPSSPFIAALAPDTPTPEPTPADASIPAYDEHIADRGAFYLNGGRIFDPVLVGYREMQRAWSDSAVTNSTGTATANAETGEHGQGTEPTLDKQAPADLPKSGPASWPGRWKLGLSSLRSTHKEASKSQSRSGAEKIAKPPVPPSEAAVSDSVSANARLSQQALVPPPSPSLPPGYVDLRIGGIGFVVDLGWRRTDQGLHWEVDDVRHARATRDARRRGSSTVPGAKSPASVLGTAVDEGSSDEGKAKASRRNSWLGASFVGSW</sequence>
<name>A0ABR3PVT0_9TREE</name>
<dbReference type="SMART" id="SM01396">
    <property type="entry name" value="BC10"/>
    <property type="match status" value="1"/>
</dbReference>
<dbReference type="RefSeq" id="XP_069206181.1">
    <property type="nucleotide sequence ID" value="XM_069356340.1"/>
</dbReference>
<feature type="region of interest" description="Disordered" evidence="1">
    <location>
        <begin position="262"/>
        <end position="315"/>
    </location>
</feature>
<evidence type="ECO:0000313" key="3">
    <source>
        <dbReference type="EMBL" id="KAL1406237.1"/>
    </source>
</evidence>
<feature type="region of interest" description="Disordered" evidence="1">
    <location>
        <begin position="117"/>
        <end position="205"/>
    </location>
</feature>
<keyword evidence="2" id="KW-1133">Transmembrane helix</keyword>
<comment type="caution">
    <text evidence="3">The sequence shown here is derived from an EMBL/GenBank/DDBJ whole genome shotgun (WGS) entry which is preliminary data.</text>
</comment>
<reference evidence="3 4" key="1">
    <citation type="submission" date="2023-08" db="EMBL/GenBank/DDBJ databases">
        <title>Annotated Genome Sequence of Vanrija albida AlHP1.</title>
        <authorList>
            <person name="Herzog R."/>
        </authorList>
    </citation>
    <scope>NUCLEOTIDE SEQUENCE [LARGE SCALE GENOMIC DNA]</scope>
    <source>
        <strain evidence="3 4">AlHP1</strain>
    </source>
</reference>
<keyword evidence="4" id="KW-1185">Reference proteome</keyword>
<dbReference type="InterPro" id="IPR009598">
    <property type="entry name" value="BCALP"/>
</dbReference>
<keyword evidence="2" id="KW-0812">Transmembrane</keyword>